<dbReference type="PANTHER" id="PTHR34252">
    <property type="entry name" value="UPF0705 PROTEIN C11ORF49"/>
    <property type="match status" value="1"/>
</dbReference>
<keyword evidence="4" id="KW-0493">Microtubule</keyword>
<evidence type="ECO:0000313" key="10">
    <source>
        <dbReference type="EMBL" id="CAD9086400.1"/>
    </source>
</evidence>
<feature type="compositionally biased region" description="Basic residues" evidence="9">
    <location>
        <begin position="388"/>
        <end position="397"/>
    </location>
</feature>
<dbReference type="InterPro" id="IPR038968">
    <property type="entry name" value="CSTPP1"/>
</dbReference>
<evidence type="ECO:0000256" key="3">
    <source>
        <dbReference type="ARBA" id="ARBA00022553"/>
    </source>
</evidence>
<evidence type="ECO:0000256" key="8">
    <source>
        <dbReference type="ARBA" id="ARBA00045673"/>
    </source>
</evidence>
<keyword evidence="2" id="KW-0963">Cytoplasm</keyword>
<evidence type="ECO:0000256" key="6">
    <source>
        <dbReference type="ARBA" id="ARBA00033750"/>
    </source>
</evidence>
<gene>
    <name evidence="10" type="ORF">PCOS0759_LOCUS9654</name>
</gene>
<evidence type="ECO:0000256" key="5">
    <source>
        <dbReference type="ARBA" id="ARBA00023212"/>
    </source>
</evidence>
<name>A0A7S1KUC8_9EUKA</name>
<feature type="compositionally biased region" description="Low complexity" evidence="9">
    <location>
        <begin position="365"/>
        <end position="378"/>
    </location>
</feature>
<comment type="subcellular location">
    <subcellularLocation>
        <location evidence="1">Cytoplasm</location>
        <location evidence="1">Cytoskeleton</location>
        <location evidence="1">Microtubule organizing center</location>
        <location evidence="1">Centrosome</location>
        <location evidence="1">Centriolar satellite</location>
    </subcellularLocation>
</comment>
<evidence type="ECO:0000256" key="2">
    <source>
        <dbReference type="ARBA" id="ARBA00022490"/>
    </source>
</evidence>
<sequence>MPHLTSRYMLDESVRHSLTSTQFLSKHCVRFYMLDCIEQLLHSRTDKPLEFISRYFKEVRDGTNVVNRGFAYVNGTPRNRFAFASLLEHSYGNTTTLSNNTTETSTLSADEFFQLILLLCSDFPESLAQIVYRILFFGDDSLSQLRKKSDDSTGAGDSAVIVSSEGVEGASSSSSSSSNPSGSRPTFTQLKKAFRIYFFFREFFNEILNLVFEHDTNGSFVTVEYLLKHLKQCCSANLQAHLNSQYDGTDKQELELKHMTPCYPSFDYFLRILNSIDKSTKLSFNQFCKLIFDDMTDPYRDIVRCMDLRCTPFTPRVAWETHEAMKKQIAKVLYFTENASVSNTSARAESNLQIVSASNNDNDSESTGRSRSSSISSRSDTDSVSEKRTKRKKRSRD</sequence>
<evidence type="ECO:0000256" key="7">
    <source>
        <dbReference type="ARBA" id="ARBA00033769"/>
    </source>
</evidence>
<accession>A0A7S1KUC8</accession>
<dbReference type="GO" id="GO:0034451">
    <property type="term" value="C:centriolar satellite"/>
    <property type="evidence" value="ECO:0007669"/>
    <property type="project" value="UniProtKB-SubCell"/>
</dbReference>
<proteinExistence type="inferred from homology"/>
<keyword evidence="3" id="KW-0597">Phosphoprotein</keyword>
<keyword evidence="5" id="KW-0206">Cytoskeleton</keyword>
<evidence type="ECO:0000256" key="4">
    <source>
        <dbReference type="ARBA" id="ARBA00022701"/>
    </source>
</evidence>
<dbReference type="AlphaFoldDB" id="A0A7S1KUC8"/>
<dbReference type="EMBL" id="HBGD01011663">
    <property type="protein sequence ID" value="CAD9086400.1"/>
    <property type="molecule type" value="Transcribed_RNA"/>
</dbReference>
<comment type="function">
    <text evidence="8">Regulator of the tubulin polyglutamylase complex (TPGC) that controls cytoskeletal organization, nuclear shape, and cilium disassembly by balancing microtubule and actin assembly. Regulates the assembly and stability of the TPGC and thereby modulates polyglutamylation of the microtubule, which antagonizes MAP4 binding.</text>
</comment>
<dbReference type="SUPFAM" id="SSF47391">
    <property type="entry name" value="Dimerization-anchoring domain of cAMP-dependent PK regulatory subunit"/>
    <property type="match status" value="1"/>
</dbReference>
<reference evidence="10" key="1">
    <citation type="submission" date="2021-01" db="EMBL/GenBank/DDBJ databases">
        <authorList>
            <person name="Corre E."/>
            <person name="Pelletier E."/>
            <person name="Niang G."/>
            <person name="Scheremetjew M."/>
            <person name="Finn R."/>
            <person name="Kale V."/>
            <person name="Holt S."/>
            <person name="Cochrane G."/>
            <person name="Meng A."/>
            <person name="Brown T."/>
            <person name="Cohen L."/>
        </authorList>
    </citation>
    <scope>NUCLEOTIDE SEQUENCE</scope>
    <source>
        <strain evidence="10">WS</strain>
    </source>
</reference>
<dbReference type="GO" id="GO:0005874">
    <property type="term" value="C:microtubule"/>
    <property type="evidence" value="ECO:0007669"/>
    <property type="project" value="UniProtKB-KW"/>
</dbReference>
<dbReference type="Gene3D" id="1.20.890.10">
    <property type="entry name" value="cAMP-dependent protein kinase regulatory subunit, dimerization-anchoring domain"/>
    <property type="match status" value="1"/>
</dbReference>
<comment type="similarity">
    <text evidence="6">Belongs to the CSTPP1 family.</text>
</comment>
<evidence type="ECO:0000256" key="1">
    <source>
        <dbReference type="ARBA" id="ARBA00004607"/>
    </source>
</evidence>
<evidence type="ECO:0000256" key="9">
    <source>
        <dbReference type="SAM" id="MobiDB-lite"/>
    </source>
</evidence>
<organism evidence="10">
    <name type="scientific">Percolomonas cosmopolitus</name>
    <dbReference type="NCBI Taxonomy" id="63605"/>
    <lineage>
        <taxon>Eukaryota</taxon>
        <taxon>Discoba</taxon>
        <taxon>Heterolobosea</taxon>
        <taxon>Tetramitia</taxon>
        <taxon>Eutetramitia</taxon>
        <taxon>Percolomonadidae</taxon>
        <taxon>Percolomonas</taxon>
    </lineage>
</organism>
<dbReference type="PANTHER" id="PTHR34252:SF1">
    <property type="entry name" value="CENTRIOLAR SATELLITE-ASSOCIATED TUBULIN POLYGLUTAMYLASE COMPLEX REGULATOR 1"/>
    <property type="match status" value="1"/>
</dbReference>
<protein>
    <recommendedName>
        <fullName evidence="7">Centriolar satellite-associated tubulin polyglutamylase complex regulator 1</fullName>
    </recommendedName>
</protein>
<feature type="region of interest" description="Disordered" evidence="9">
    <location>
        <begin position="355"/>
        <end position="397"/>
    </location>
</feature>